<dbReference type="PANTHER" id="PTHR43450:SF4">
    <property type="entry name" value="ASPARTATE--TRNA LIGASE"/>
    <property type="match status" value="1"/>
</dbReference>
<evidence type="ECO:0000256" key="9">
    <source>
        <dbReference type="ARBA" id="ARBA00023146"/>
    </source>
</evidence>
<dbReference type="EMBL" id="KZ613535">
    <property type="protein sequence ID" value="PMD13166.1"/>
    <property type="molecule type" value="Genomic_DNA"/>
</dbReference>
<comment type="subcellular location">
    <subcellularLocation>
        <location evidence="1">Cytoplasm</location>
    </subcellularLocation>
</comment>
<keyword evidence="7" id="KW-0067">ATP-binding</keyword>
<evidence type="ECO:0000313" key="12">
    <source>
        <dbReference type="EMBL" id="PMD13166.1"/>
    </source>
</evidence>
<protein>
    <recommendedName>
        <fullName evidence="3">aspartate--tRNA ligase</fullName>
        <ecNumber evidence="3">6.1.1.12</ecNumber>
    </recommendedName>
</protein>
<keyword evidence="5" id="KW-0436">Ligase</keyword>
<dbReference type="PROSITE" id="PS50862">
    <property type="entry name" value="AA_TRNA_LIGASE_II"/>
    <property type="match status" value="1"/>
</dbReference>
<dbReference type="STRING" id="1745343.A0A2J6PH05"/>
<dbReference type="PANTHER" id="PTHR43450">
    <property type="entry name" value="ASPARTYL-TRNA SYNTHETASE"/>
    <property type="match status" value="1"/>
</dbReference>
<evidence type="ECO:0000256" key="4">
    <source>
        <dbReference type="ARBA" id="ARBA00022490"/>
    </source>
</evidence>
<evidence type="ECO:0000259" key="11">
    <source>
        <dbReference type="PROSITE" id="PS50862"/>
    </source>
</evidence>
<evidence type="ECO:0000256" key="7">
    <source>
        <dbReference type="ARBA" id="ARBA00022840"/>
    </source>
</evidence>
<comment type="catalytic activity">
    <reaction evidence="10">
        <text>tRNA(Asp) + L-aspartate + ATP = L-aspartyl-tRNA(Asp) + AMP + diphosphate</text>
        <dbReference type="Rhea" id="RHEA:19649"/>
        <dbReference type="Rhea" id="RHEA-COMP:9660"/>
        <dbReference type="Rhea" id="RHEA-COMP:9678"/>
        <dbReference type="ChEBI" id="CHEBI:29991"/>
        <dbReference type="ChEBI" id="CHEBI:30616"/>
        <dbReference type="ChEBI" id="CHEBI:33019"/>
        <dbReference type="ChEBI" id="CHEBI:78442"/>
        <dbReference type="ChEBI" id="CHEBI:78516"/>
        <dbReference type="ChEBI" id="CHEBI:456215"/>
        <dbReference type="EC" id="6.1.1.12"/>
    </reaction>
</comment>
<evidence type="ECO:0000313" key="13">
    <source>
        <dbReference type="Proteomes" id="UP000235672"/>
    </source>
</evidence>
<dbReference type="InterPro" id="IPR045864">
    <property type="entry name" value="aa-tRNA-synth_II/BPL/LPL"/>
</dbReference>
<keyword evidence="9" id="KW-0030">Aminoacyl-tRNA synthetase</keyword>
<evidence type="ECO:0000256" key="8">
    <source>
        <dbReference type="ARBA" id="ARBA00022917"/>
    </source>
</evidence>
<dbReference type="GO" id="GO:0006422">
    <property type="term" value="P:aspartyl-tRNA aminoacylation"/>
    <property type="evidence" value="ECO:0007669"/>
    <property type="project" value="InterPro"/>
</dbReference>
<dbReference type="InterPro" id="IPR004523">
    <property type="entry name" value="Asp-tRNA_synthase_2"/>
</dbReference>
<evidence type="ECO:0000256" key="10">
    <source>
        <dbReference type="ARBA" id="ARBA00047904"/>
    </source>
</evidence>
<proteinExistence type="inferred from homology"/>
<comment type="similarity">
    <text evidence="2">Belongs to the class-II aminoacyl-tRNA synthetase family. Type 2 subfamily.</text>
</comment>
<evidence type="ECO:0000256" key="1">
    <source>
        <dbReference type="ARBA" id="ARBA00004496"/>
    </source>
</evidence>
<dbReference type="Proteomes" id="UP000235672">
    <property type="component" value="Unassembled WGS sequence"/>
</dbReference>
<dbReference type="Pfam" id="PF00152">
    <property type="entry name" value="tRNA-synt_2"/>
    <property type="match status" value="1"/>
</dbReference>
<reference evidence="12 13" key="1">
    <citation type="submission" date="2016-05" db="EMBL/GenBank/DDBJ databases">
        <title>A degradative enzymes factory behind the ericoid mycorrhizal symbiosis.</title>
        <authorList>
            <consortium name="DOE Joint Genome Institute"/>
            <person name="Martino E."/>
            <person name="Morin E."/>
            <person name="Grelet G."/>
            <person name="Kuo A."/>
            <person name="Kohler A."/>
            <person name="Daghino S."/>
            <person name="Barry K."/>
            <person name="Choi C."/>
            <person name="Cichocki N."/>
            <person name="Clum A."/>
            <person name="Copeland A."/>
            <person name="Hainaut M."/>
            <person name="Haridas S."/>
            <person name="Labutti K."/>
            <person name="Lindquist E."/>
            <person name="Lipzen A."/>
            <person name="Khouja H.-R."/>
            <person name="Murat C."/>
            <person name="Ohm R."/>
            <person name="Olson A."/>
            <person name="Spatafora J."/>
            <person name="Veneault-Fourrey C."/>
            <person name="Henrissat B."/>
            <person name="Grigoriev I."/>
            <person name="Martin F."/>
            <person name="Perotto S."/>
        </authorList>
    </citation>
    <scope>NUCLEOTIDE SEQUENCE [LARGE SCALE GENOMIC DNA]</scope>
    <source>
        <strain evidence="12 13">UAMH 7357</strain>
    </source>
</reference>
<organism evidence="12 13">
    <name type="scientific">Hyaloscypha hepaticicola</name>
    <dbReference type="NCBI Taxonomy" id="2082293"/>
    <lineage>
        <taxon>Eukaryota</taxon>
        <taxon>Fungi</taxon>
        <taxon>Dikarya</taxon>
        <taxon>Ascomycota</taxon>
        <taxon>Pezizomycotina</taxon>
        <taxon>Leotiomycetes</taxon>
        <taxon>Helotiales</taxon>
        <taxon>Hyaloscyphaceae</taxon>
        <taxon>Hyaloscypha</taxon>
    </lineage>
</organism>
<dbReference type="GO" id="GO:0003723">
    <property type="term" value="F:RNA binding"/>
    <property type="evidence" value="ECO:0007669"/>
    <property type="project" value="TreeGrafter"/>
</dbReference>
<dbReference type="GO" id="GO:0017101">
    <property type="term" value="C:aminoacyl-tRNA synthetase multienzyme complex"/>
    <property type="evidence" value="ECO:0007669"/>
    <property type="project" value="TreeGrafter"/>
</dbReference>
<feature type="domain" description="Aminoacyl-transfer RNA synthetases class-II family profile" evidence="11">
    <location>
        <begin position="97"/>
        <end position="352"/>
    </location>
</feature>
<evidence type="ECO:0000256" key="3">
    <source>
        <dbReference type="ARBA" id="ARBA00012841"/>
    </source>
</evidence>
<dbReference type="PRINTS" id="PR01042">
    <property type="entry name" value="TRNASYNTHASP"/>
</dbReference>
<dbReference type="InterPro" id="IPR002312">
    <property type="entry name" value="Asp/Asn-tRNA-synth_IIb"/>
</dbReference>
<keyword evidence="13" id="KW-1185">Reference proteome</keyword>
<dbReference type="SUPFAM" id="SSF55681">
    <property type="entry name" value="Class II aaRS and biotin synthetases"/>
    <property type="match status" value="1"/>
</dbReference>
<dbReference type="GO" id="GO:0005829">
    <property type="term" value="C:cytosol"/>
    <property type="evidence" value="ECO:0007669"/>
    <property type="project" value="TreeGrafter"/>
</dbReference>
<dbReference type="GO" id="GO:0004815">
    <property type="term" value="F:aspartate-tRNA ligase activity"/>
    <property type="evidence" value="ECO:0007669"/>
    <property type="project" value="UniProtKB-EC"/>
</dbReference>
<evidence type="ECO:0000256" key="6">
    <source>
        <dbReference type="ARBA" id="ARBA00022741"/>
    </source>
</evidence>
<dbReference type="EC" id="6.1.1.12" evidence="3"/>
<name>A0A2J6PH05_9HELO</name>
<evidence type="ECO:0000256" key="5">
    <source>
        <dbReference type="ARBA" id="ARBA00022598"/>
    </source>
</evidence>
<accession>A0A2J6PH05</accession>
<dbReference type="OrthoDB" id="372395at2759"/>
<dbReference type="AlphaFoldDB" id="A0A2J6PH05"/>
<dbReference type="GO" id="GO:0005524">
    <property type="term" value="F:ATP binding"/>
    <property type="evidence" value="ECO:0007669"/>
    <property type="project" value="UniProtKB-KW"/>
</dbReference>
<gene>
    <name evidence="12" type="ORF">NA56DRAFT_612561</name>
</gene>
<feature type="non-terminal residue" evidence="12">
    <location>
        <position position="352"/>
    </location>
</feature>
<evidence type="ECO:0000256" key="2">
    <source>
        <dbReference type="ARBA" id="ARBA00005312"/>
    </source>
</evidence>
<keyword evidence="4" id="KW-0963">Cytoplasm</keyword>
<keyword evidence="8" id="KW-0648">Protein biosynthesis</keyword>
<dbReference type="InterPro" id="IPR006195">
    <property type="entry name" value="aa-tRNA-synth_II"/>
</dbReference>
<dbReference type="InterPro" id="IPR004364">
    <property type="entry name" value="Aa-tRNA-synt_II"/>
</dbReference>
<keyword evidence="6" id="KW-0547">Nucleotide-binding</keyword>
<dbReference type="Gene3D" id="3.30.930.10">
    <property type="entry name" value="Bira Bifunctional Protein, Domain 2"/>
    <property type="match status" value="1"/>
</dbReference>
<sequence>MAMTPEAVQLRFDNRILDARVSANAAVAKLFSAVFELAVGQLAELDFWRIPTPALIGWEFPGDEHEQFALNYFDRETAWLSQTGDVHLEMALAADFERVYDVHTVFRREENVTARHMTEFTTLEIMWAIKRDWTEIMEFSEKFIISMTHALQNCERYSKLTKAARRIYPRAGDFKLGLDDKGRMVRLKFSEAKQILRDVLGRQTDDLVDITKEEEAILGKYLASDESIVGPATDIFFVTNFPRSTRPYNVYASRDNDVDTHSVDIIMCGQEISTGYQCIHDYKELRHAMATRKHPIDADSVAWKPFVEAHEVGMPPLGGVAIGLNRFLQGFLGAADIRETVLFPRDASRLRP</sequence>